<dbReference type="SUPFAM" id="SSF54928">
    <property type="entry name" value="RNA-binding domain, RBD"/>
    <property type="match status" value="1"/>
</dbReference>
<sequence>MLRPGFTLRRLGRSCTPCASYATAAEPSPLRRTVRVENLPEGYSVGSIIDAVKANPSETIIPSKDHLLVKFLDEKAARRCVEATKELSVKIDDSTSPVLSTLTVASLAKHSASRTIRLGTLPKDFTESQFNKILSQYGIVSSRFDKETGVAEAQFLDLHQGLQARIDFLKADTHPKYMEGEHFTYPEWCSKEDTQPGQRRLVRIAGLTDSLIREMCTSWTNDYTRFPLAAFISAQFIDGSGEMSVYFPTSALAQQFITTCEPLADGECKFFLKTSSQAVSPGMVTAIDQGARRTVTVPYSGILTDRIQRQFGRFLSKFGRVDER</sequence>
<evidence type="ECO:0000313" key="1">
    <source>
        <dbReference type="EMBL" id="KAK0491800.1"/>
    </source>
</evidence>
<accession>A0AA39PWE4</accession>
<name>A0AA39PWE4_9AGAR</name>
<organism evidence="1 2">
    <name type="scientific">Armillaria luteobubalina</name>
    <dbReference type="NCBI Taxonomy" id="153913"/>
    <lineage>
        <taxon>Eukaryota</taxon>
        <taxon>Fungi</taxon>
        <taxon>Dikarya</taxon>
        <taxon>Basidiomycota</taxon>
        <taxon>Agaricomycotina</taxon>
        <taxon>Agaricomycetes</taxon>
        <taxon>Agaricomycetidae</taxon>
        <taxon>Agaricales</taxon>
        <taxon>Marasmiineae</taxon>
        <taxon>Physalacriaceae</taxon>
        <taxon>Armillaria</taxon>
    </lineage>
</organism>
<dbReference type="GO" id="GO:0003676">
    <property type="term" value="F:nucleic acid binding"/>
    <property type="evidence" value="ECO:0007669"/>
    <property type="project" value="InterPro"/>
</dbReference>
<dbReference type="EMBL" id="JAUEPU010000033">
    <property type="protein sequence ID" value="KAK0491800.1"/>
    <property type="molecule type" value="Genomic_DNA"/>
</dbReference>
<proteinExistence type="predicted"/>
<evidence type="ECO:0000313" key="2">
    <source>
        <dbReference type="Proteomes" id="UP001175228"/>
    </source>
</evidence>
<dbReference type="InterPro" id="IPR035979">
    <property type="entry name" value="RBD_domain_sf"/>
</dbReference>
<comment type="caution">
    <text evidence="1">The sequence shown here is derived from an EMBL/GenBank/DDBJ whole genome shotgun (WGS) entry which is preliminary data.</text>
</comment>
<reference evidence="1" key="1">
    <citation type="submission" date="2023-06" db="EMBL/GenBank/DDBJ databases">
        <authorList>
            <consortium name="Lawrence Berkeley National Laboratory"/>
            <person name="Ahrendt S."/>
            <person name="Sahu N."/>
            <person name="Indic B."/>
            <person name="Wong-Bajracharya J."/>
            <person name="Merenyi Z."/>
            <person name="Ke H.-M."/>
            <person name="Monk M."/>
            <person name="Kocsube S."/>
            <person name="Drula E."/>
            <person name="Lipzen A."/>
            <person name="Balint B."/>
            <person name="Henrissat B."/>
            <person name="Andreopoulos B."/>
            <person name="Martin F.M."/>
            <person name="Harder C.B."/>
            <person name="Rigling D."/>
            <person name="Ford K.L."/>
            <person name="Foster G.D."/>
            <person name="Pangilinan J."/>
            <person name="Papanicolaou A."/>
            <person name="Barry K."/>
            <person name="LaButti K."/>
            <person name="Viragh M."/>
            <person name="Koriabine M."/>
            <person name="Yan M."/>
            <person name="Riley R."/>
            <person name="Champramary S."/>
            <person name="Plett K.L."/>
            <person name="Tsai I.J."/>
            <person name="Slot J."/>
            <person name="Sipos G."/>
            <person name="Plett J."/>
            <person name="Nagy L.G."/>
            <person name="Grigoriev I.V."/>
        </authorList>
    </citation>
    <scope>NUCLEOTIDE SEQUENCE</scope>
    <source>
        <strain evidence="1">HWK02</strain>
    </source>
</reference>
<dbReference type="AlphaFoldDB" id="A0AA39PWE4"/>
<protein>
    <recommendedName>
        <fullName evidence="3">RRM domain-containing protein</fullName>
    </recommendedName>
</protein>
<evidence type="ECO:0008006" key="3">
    <source>
        <dbReference type="Google" id="ProtNLM"/>
    </source>
</evidence>
<keyword evidence="2" id="KW-1185">Reference proteome</keyword>
<dbReference type="Proteomes" id="UP001175228">
    <property type="component" value="Unassembled WGS sequence"/>
</dbReference>
<gene>
    <name evidence="1" type="ORF">EDD18DRAFT_1109548</name>
</gene>